<evidence type="ECO:0000259" key="3">
    <source>
        <dbReference type="PROSITE" id="PS01031"/>
    </source>
</evidence>
<dbReference type="InterPro" id="IPR008978">
    <property type="entry name" value="HSP20-like_chaperone"/>
</dbReference>
<dbReference type="OrthoDB" id="9808910at2"/>
<comment type="similarity">
    <text evidence="1 2">Belongs to the small heat shock protein (HSP20) family.</text>
</comment>
<evidence type="ECO:0000256" key="2">
    <source>
        <dbReference type="RuleBase" id="RU003616"/>
    </source>
</evidence>
<protein>
    <recommendedName>
        <fullName evidence="3">SHSP domain-containing protein</fullName>
    </recommendedName>
</protein>
<dbReference type="RefSeq" id="WP_069436605.1">
    <property type="nucleotide sequence ID" value="NZ_LPWG01000007.1"/>
</dbReference>
<comment type="caution">
    <text evidence="4">The sequence shown here is derived from an EMBL/GenBank/DDBJ whole genome shotgun (WGS) entry which is preliminary data.</text>
</comment>
<dbReference type="EMBL" id="LPWG01000007">
    <property type="protein sequence ID" value="ODS00376.1"/>
    <property type="molecule type" value="Genomic_DNA"/>
</dbReference>
<reference evidence="4 5" key="1">
    <citation type="journal article" date="2016" name="Environ. Microbiol.">
        <title>New Methyloceanibacter diversity from North Sea sediments includes methanotroph containing solely the soluble methane monooxygenase.</title>
        <authorList>
            <person name="Vekeman B."/>
            <person name="Kerckhof F.M."/>
            <person name="Cremers G."/>
            <person name="de Vos P."/>
            <person name="Vandamme P."/>
            <person name="Boon N."/>
            <person name="Op den Camp H.J."/>
            <person name="Heylen K."/>
        </authorList>
    </citation>
    <scope>NUCLEOTIDE SEQUENCE [LARGE SCALE GENOMIC DNA]</scope>
    <source>
        <strain evidence="4 5">R-67174</strain>
    </source>
</reference>
<name>A0A1E3W3K2_9HYPH</name>
<dbReference type="InterPro" id="IPR002068">
    <property type="entry name" value="A-crystallin/Hsp20_dom"/>
</dbReference>
<dbReference type="STRING" id="1774968.AUC68_00990"/>
<dbReference type="Proteomes" id="UP000094501">
    <property type="component" value="Unassembled WGS sequence"/>
</dbReference>
<keyword evidence="5" id="KW-1185">Reference proteome</keyword>
<feature type="domain" description="SHSP" evidence="3">
    <location>
        <begin position="60"/>
        <end position="174"/>
    </location>
</feature>
<gene>
    <name evidence="4" type="ORF">AUC68_00990</name>
</gene>
<dbReference type="Pfam" id="PF00011">
    <property type="entry name" value="HSP20"/>
    <property type="match status" value="1"/>
</dbReference>
<dbReference type="PROSITE" id="PS01031">
    <property type="entry name" value="SHSP"/>
    <property type="match status" value="1"/>
</dbReference>
<dbReference type="AlphaFoldDB" id="A0A1E3W3K2"/>
<organism evidence="4 5">
    <name type="scientific">Methyloceanibacter methanicus</name>
    <dbReference type="NCBI Taxonomy" id="1774968"/>
    <lineage>
        <taxon>Bacteria</taxon>
        <taxon>Pseudomonadati</taxon>
        <taxon>Pseudomonadota</taxon>
        <taxon>Alphaproteobacteria</taxon>
        <taxon>Hyphomicrobiales</taxon>
        <taxon>Hyphomicrobiaceae</taxon>
        <taxon>Methyloceanibacter</taxon>
    </lineage>
</organism>
<dbReference type="PANTHER" id="PTHR11527">
    <property type="entry name" value="HEAT-SHOCK PROTEIN 20 FAMILY MEMBER"/>
    <property type="match status" value="1"/>
</dbReference>
<dbReference type="SUPFAM" id="SSF49764">
    <property type="entry name" value="HSP20-like chaperones"/>
    <property type="match status" value="1"/>
</dbReference>
<dbReference type="InterPro" id="IPR031107">
    <property type="entry name" value="Small_HSP"/>
</dbReference>
<accession>A0A1E3W3K2</accession>
<evidence type="ECO:0000313" key="5">
    <source>
        <dbReference type="Proteomes" id="UP000094501"/>
    </source>
</evidence>
<dbReference type="Gene3D" id="2.60.40.790">
    <property type="match status" value="1"/>
</dbReference>
<evidence type="ECO:0000256" key="1">
    <source>
        <dbReference type="PROSITE-ProRule" id="PRU00285"/>
    </source>
</evidence>
<evidence type="ECO:0000313" key="4">
    <source>
        <dbReference type="EMBL" id="ODS00376.1"/>
    </source>
</evidence>
<proteinExistence type="inferred from homology"/>
<sequence length="174" mass="19622">MADKLSKPPVKPERSPRTLGEWHPLLSLRREVERLFDDFSAVSARRSGGMFGAEPFWRGEFGLAHAPAVDIVEQEKNYRVTAELPGMDEKDIDVKFADGVLTITGEKKEESEEKQKDYYRSERHFGAFQRSFRVPDGVEADKIEASVKNGVLTVLLPKSDTAQKRETTIAIKKG</sequence>
<dbReference type="CDD" id="cd06464">
    <property type="entry name" value="ACD_sHsps-like"/>
    <property type="match status" value="1"/>
</dbReference>